<evidence type="ECO:0008006" key="3">
    <source>
        <dbReference type="Google" id="ProtNLM"/>
    </source>
</evidence>
<reference evidence="1" key="1">
    <citation type="submission" date="2022-12" db="EMBL/GenBank/DDBJ databases">
        <title>Clostridium sp. nov., isolated from industrial wastewater.</title>
        <authorList>
            <person name="Jiayan W."/>
        </authorList>
    </citation>
    <scope>NUCLEOTIDE SEQUENCE</scope>
    <source>
        <strain evidence="1">ZC22-4</strain>
    </source>
</reference>
<organism evidence="1 2">
    <name type="scientific">Clostridium brassicae</name>
    <dbReference type="NCBI Taxonomy" id="2999072"/>
    <lineage>
        <taxon>Bacteria</taxon>
        <taxon>Bacillati</taxon>
        <taxon>Bacillota</taxon>
        <taxon>Clostridia</taxon>
        <taxon>Eubacteriales</taxon>
        <taxon>Clostridiaceae</taxon>
        <taxon>Clostridium</taxon>
    </lineage>
</organism>
<comment type="caution">
    <text evidence="1">The sequence shown here is derived from an EMBL/GenBank/DDBJ whole genome shotgun (WGS) entry which is preliminary data.</text>
</comment>
<dbReference type="Gene3D" id="3.40.50.720">
    <property type="entry name" value="NAD(P)-binding Rossmann-like Domain"/>
    <property type="match status" value="1"/>
</dbReference>
<dbReference type="Proteomes" id="UP001144612">
    <property type="component" value="Unassembled WGS sequence"/>
</dbReference>
<gene>
    <name evidence="1" type="ORF">OW729_13230</name>
</gene>
<dbReference type="EMBL" id="JAPQFJ010000014">
    <property type="protein sequence ID" value="MCY6959576.1"/>
    <property type="molecule type" value="Genomic_DNA"/>
</dbReference>
<evidence type="ECO:0000313" key="2">
    <source>
        <dbReference type="Proteomes" id="UP001144612"/>
    </source>
</evidence>
<keyword evidence="2" id="KW-1185">Reference proteome</keyword>
<dbReference type="RefSeq" id="WP_268062007.1">
    <property type="nucleotide sequence ID" value="NZ_JAPQFJ010000014.1"/>
</dbReference>
<proteinExistence type="predicted"/>
<sequence>MDKFGDKELLNLYVNTLDEVDSMNYRNKVYYSILYLWLKNKLNNKNIEDYFLKNKIKTIAVYGAGNLGELLYDELKNSNKVYTKYLIDQGNVNKKNYQIPIIKLEQLSNMEEVDCIVVTPIYAYDQIKENLSKLGLNKIMCIDDIVTEIYYE</sequence>
<accession>A0ABT4DBA0</accession>
<name>A0ABT4DBA0_9CLOT</name>
<evidence type="ECO:0000313" key="1">
    <source>
        <dbReference type="EMBL" id="MCY6959576.1"/>
    </source>
</evidence>
<protein>
    <recommendedName>
        <fullName evidence="3">C-methyltransferase domain-containing protein</fullName>
    </recommendedName>
</protein>